<dbReference type="Proteomes" id="UP000183569">
    <property type="component" value="Unassembled WGS sequence"/>
</dbReference>
<proteinExistence type="predicted"/>
<dbReference type="Pfam" id="PF06042">
    <property type="entry name" value="NTP_transf_6"/>
    <property type="match status" value="1"/>
</dbReference>
<dbReference type="InterPro" id="IPR009267">
    <property type="entry name" value="NTP_transf_6"/>
</dbReference>
<gene>
    <name evidence="1" type="ORF">SAMN02927897_00571</name>
</gene>
<evidence type="ECO:0008006" key="3">
    <source>
        <dbReference type="Google" id="ProtNLM"/>
    </source>
</evidence>
<protein>
    <recommendedName>
        <fullName evidence="3">Nucleotidyltransferase family protein</fullName>
    </recommendedName>
</protein>
<name>A0A1G4XE32_9ENTR</name>
<evidence type="ECO:0000313" key="1">
    <source>
        <dbReference type="EMBL" id="SCX39482.1"/>
    </source>
</evidence>
<dbReference type="PANTHER" id="PTHR39166">
    <property type="entry name" value="BLL1166 PROTEIN"/>
    <property type="match status" value="1"/>
</dbReference>
<dbReference type="AlphaFoldDB" id="A0A1G4XE32"/>
<sequence length="183" mass="21084">MRYAAELEALLRADSQRMAALAMVQATHEGCWIGAGFIRDAVWDQLHGFTPRTHTGDVDVIWREPADTRAERDAELEAQLRQRSGDIAWSVKNQARMHTRNGDAPYASLDEALWHWPETATAVAVHLDKDDRLTIIAPFGLADLFCLRLQPTPRFQHEKRHLFDQRVDEKRWLTRYPKLQLCG</sequence>
<evidence type="ECO:0000313" key="2">
    <source>
        <dbReference type="Proteomes" id="UP000183569"/>
    </source>
</evidence>
<dbReference type="EMBL" id="FMUI01000002">
    <property type="protein sequence ID" value="SCX39482.1"/>
    <property type="molecule type" value="Genomic_DNA"/>
</dbReference>
<comment type="caution">
    <text evidence="1">The sequence shown here is derived from an EMBL/GenBank/DDBJ whole genome shotgun (WGS) entry which is preliminary data.</text>
</comment>
<dbReference type="GeneID" id="23843140"/>
<dbReference type="RefSeq" id="WP_017456272.1">
    <property type="nucleotide sequence ID" value="NZ_FMUI01000002.1"/>
</dbReference>
<reference evidence="1 2" key="1">
    <citation type="submission" date="2016-10" db="EMBL/GenBank/DDBJ databases">
        <authorList>
            <person name="Varghese N."/>
            <person name="Submissions S."/>
        </authorList>
    </citation>
    <scope>NUCLEOTIDE SEQUENCE [LARGE SCALE GENOMIC DNA]</scope>
    <source>
        <strain evidence="1 2">CGMCC 1.12102</strain>
    </source>
</reference>
<dbReference type="PANTHER" id="PTHR39166:SF1">
    <property type="entry name" value="BLL1166 PROTEIN"/>
    <property type="match status" value="1"/>
</dbReference>
<organism evidence="1 2">
    <name type="scientific">Kosakonia sacchari</name>
    <dbReference type="NCBI Taxonomy" id="1158459"/>
    <lineage>
        <taxon>Bacteria</taxon>
        <taxon>Pseudomonadati</taxon>
        <taxon>Pseudomonadota</taxon>
        <taxon>Gammaproteobacteria</taxon>
        <taxon>Enterobacterales</taxon>
        <taxon>Enterobacteriaceae</taxon>
        <taxon>Kosakonia</taxon>
    </lineage>
</organism>
<accession>A0A1G4XE32</accession>